<dbReference type="Gene3D" id="1.10.600.10">
    <property type="entry name" value="Farnesyl Diphosphate Synthase"/>
    <property type="match status" value="1"/>
</dbReference>
<accession>A0A2S4KLF5</accession>
<evidence type="ECO:0000256" key="1">
    <source>
        <dbReference type="SAM" id="MobiDB-lite"/>
    </source>
</evidence>
<proteinExistence type="predicted"/>
<reference evidence="2 3" key="1">
    <citation type="submission" date="2018-01" db="EMBL/GenBank/DDBJ databases">
        <title>Harnessing the power of phylogenomics to disentangle the directionality and signatures of interkingdom host jumping in the parasitic fungal genus Tolypocladium.</title>
        <authorList>
            <person name="Quandt C.A."/>
            <person name="Patterson W."/>
            <person name="Spatafora J.W."/>
        </authorList>
    </citation>
    <scope>NUCLEOTIDE SEQUENCE [LARGE SCALE GENOMIC DNA]</scope>
    <source>
        <strain evidence="2 3">NRBC 100945</strain>
    </source>
</reference>
<dbReference type="InterPro" id="IPR008949">
    <property type="entry name" value="Isoprenoid_synthase_dom_sf"/>
</dbReference>
<dbReference type="AlphaFoldDB" id="A0A2S4KLF5"/>
<keyword evidence="3" id="KW-1185">Reference proteome</keyword>
<protein>
    <submittedName>
        <fullName evidence="2">Terpene synthase</fullName>
    </submittedName>
</protein>
<dbReference type="OrthoDB" id="6921389at2759"/>
<comment type="caution">
    <text evidence="2">The sequence shown here is derived from an EMBL/GenBank/DDBJ whole genome shotgun (WGS) entry which is preliminary data.</text>
</comment>
<dbReference type="Pfam" id="PF19086">
    <property type="entry name" value="Terpene_syn_C_2"/>
    <property type="match status" value="1"/>
</dbReference>
<dbReference type="Proteomes" id="UP000237481">
    <property type="component" value="Unassembled WGS sequence"/>
</dbReference>
<gene>
    <name evidence="2" type="ORF">TPAR_08758</name>
</gene>
<name>A0A2S4KLF5_9HYPO</name>
<feature type="region of interest" description="Disordered" evidence="1">
    <location>
        <begin position="42"/>
        <end position="61"/>
    </location>
</feature>
<sequence>MRHPILTSVCVPLDTGTVARFFSRYPAAISLEAHAVAEAVQRVADESTDPGSRERRRAQTRYSNPAGDAFAICHCSARPEKLVLLASIVDVLWTHDDVTEEMTDEEACREHDVLREVLRLDVDPSSLNPKNKRQKTLASVIRQAIDIDPTRAAGMLEVVTGFLDAVDSKDDDFNCMEDYEAYRIANCGYWMSSYFIRWGMDITLDDDDYESIQQYDTVMGNVLGLTNDYFSWNVEKVQQAPGIRNAVRVLMKQHGISGDAAKTLLLGMIIEEEGKAARLKQERLKKPVSEEVLLYFEAIEVYVGGSCYWHATAPRYQIVE</sequence>
<evidence type="ECO:0000313" key="2">
    <source>
        <dbReference type="EMBL" id="POR31036.1"/>
    </source>
</evidence>
<dbReference type="EMBL" id="PKSG01001110">
    <property type="protein sequence ID" value="POR31036.1"/>
    <property type="molecule type" value="Genomic_DNA"/>
</dbReference>
<dbReference type="SUPFAM" id="SSF48576">
    <property type="entry name" value="Terpenoid synthases"/>
    <property type="match status" value="1"/>
</dbReference>
<evidence type="ECO:0000313" key="3">
    <source>
        <dbReference type="Proteomes" id="UP000237481"/>
    </source>
</evidence>
<organism evidence="2 3">
    <name type="scientific">Tolypocladium paradoxum</name>
    <dbReference type="NCBI Taxonomy" id="94208"/>
    <lineage>
        <taxon>Eukaryota</taxon>
        <taxon>Fungi</taxon>
        <taxon>Dikarya</taxon>
        <taxon>Ascomycota</taxon>
        <taxon>Pezizomycotina</taxon>
        <taxon>Sordariomycetes</taxon>
        <taxon>Hypocreomycetidae</taxon>
        <taxon>Hypocreales</taxon>
        <taxon>Ophiocordycipitaceae</taxon>
        <taxon>Tolypocladium</taxon>
    </lineage>
</organism>
<dbReference type="STRING" id="94208.A0A2S4KLF5"/>